<evidence type="ECO:0000256" key="1">
    <source>
        <dbReference type="SAM" id="SignalP"/>
    </source>
</evidence>
<dbReference type="Proteomes" id="UP001152888">
    <property type="component" value="Unassembled WGS sequence"/>
</dbReference>
<dbReference type="OrthoDB" id="6343684at2759"/>
<accession>A0A9P0PBG7</accession>
<protein>
    <submittedName>
        <fullName evidence="2">Uncharacterized protein</fullName>
    </submittedName>
</protein>
<feature type="signal peptide" evidence="1">
    <location>
        <begin position="1"/>
        <end position="16"/>
    </location>
</feature>
<keyword evidence="1" id="KW-0732">Signal</keyword>
<proteinExistence type="predicted"/>
<evidence type="ECO:0000313" key="3">
    <source>
        <dbReference type="Proteomes" id="UP001152888"/>
    </source>
</evidence>
<feature type="chain" id="PRO_5040218809" evidence="1">
    <location>
        <begin position="17"/>
        <end position="94"/>
    </location>
</feature>
<sequence>MIRVLLLVCLVSLSVGDVPKPLLRPLPIGPVIPPVAAADPFYPYRGEPAAYGGKFSILSYENDVRPDGSYRYSLVKISPPFHITNLFVALQLTE</sequence>
<dbReference type="EMBL" id="CAKOFQ010006836">
    <property type="protein sequence ID" value="CAH1975457.1"/>
    <property type="molecule type" value="Genomic_DNA"/>
</dbReference>
<comment type="caution">
    <text evidence="2">The sequence shown here is derived from an EMBL/GenBank/DDBJ whole genome shotgun (WGS) entry which is preliminary data.</text>
</comment>
<organism evidence="2 3">
    <name type="scientific">Acanthoscelides obtectus</name>
    <name type="common">Bean weevil</name>
    <name type="synonym">Bruchus obtectus</name>
    <dbReference type="NCBI Taxonomy" id="200917"/>
    <lineage>
        <taxon>Eukaryota</taxon>
        <taxon>Metazoa</taxon>
        <taxon>Ecdysozoa</taxon>
        <taxon>Arthropoda</taxon>
        <taxon>Hexapoda</taxon>
        <taxon>Insecta</taxon>
        <taxon>Pterygota</taxon>
        <taxon>Neoptera</taxon>
        <taxon>Endopterygota</taxon>
        <taxon>Coleoptera</taxon>
        <taxon>Polyphaga</taxon>
        <taxon>Cucujiformia</taxon>
        <taxon>Chrysomeloidea</taxon>
        <taxon>Chrysomelidae</taxon>
        <taxon>Bruchinae</taxon>
        <taxon>Bruchini</taxon>
        <taxon>Acanthoscelides</taxon>
    </lineage>
</organism>
<gene>
    <name evidence="2" type="ORF">ACAOBT_LOCUS11615</name>
</gene>
<dbReference type="AlphaFoldDB" id="A0A9P0PBG7"/>
<name>A0A9P0PBG7_ACAOB</name>
<reference evidence="2" key="1">
    <citation type="submission" date="2022-03" db="EMBL/GenBank/DDBJ databases">
        <authorList>
            <person name="Sayadi A."/>
        </authorList>
    </citation>
    <scope>NUCLEOTIDE SEQUENCE</scope>
</reference>
<evidence type="ECO:0000313" key="2">
    <source>
        <dbReference type="EMBL" id="CAH1975457.1"/>
    </source>
</evidence>
<keyword evidence="3" id="KW-1185">Reference proteome</keyword>